<name>A0A6N4Q9F0_9LEPT</name>
<dbReference type="Proteomes" id="UP000297239">
    <property type="component" value="Unassembled WGS sequence"/>
</dbReference>
<reference evidence="1" key="1">
    <citation type="journal article" date="2019" name="PLoS Negl. Trop. Dis.">
        <title>Revisiting the worldwide diversity of Leptospira species in the environment.</title>
        <authorList>
            <person name="Vincent A.T."/>
            <person name="Schiettekatte O."/>
            <person name="Bourhy P."/>
            <person name="Veyrier F.J."/>
            <person name="Picardeau M."/>
        </authorList>
    </citation>
    <scope>NUCLEOTIDE SEQUENCE [LARGE SCALE GENOMIC DNA]</scope>
    <source>
        <strain evidence="1">201800293</strain>
    </source>
</reference>
<dbReference type="RefSeq" id="WP_135681206.1">
    <property type="nucleotide sequence ID" value="NZ_RQFF01000036.1"/>
</dbReference>
<keyword evidence="2" id="KW-1185">Reference proteome</keyword>
<protein>
    <submittedName>
        <fullName evidence="1">Uncharacterized protein</fullName>
    </submittedName>
</protein>
<evidence type="ECO:0000313" key="2">
    <source>
        <dbReference type="Proteomes" id="UP000297239"/>
    </source>
</evidence>
<organism evidence="1 2">
    <name type="scientific">Leptospira kanakyensis</name>
    <dbReference type="NCBI Taxonomy" id="2484968"/>
    <lineage>
        <taxon>Bacteria</taxon>
        <taxon>Pseudomonadati</taxon>
        <taxon>Spirochaetota</taxon>
        <taxon>Spirochaetia</taxon>
        <taxon>Leptospirales</taxon>
        <taxon>Leptospiraceae</taxon>
        <taxon>Leptospira</taxon>
    </lineage>
</organism>
<proteinExistence type="predicted"/>
<dbReference type="AlphaFoldDB" id="A0A6N4Q9F0"/>
<comment type="caution">
    <text evidence="1">The sequence shown here is derived from an EMBL/GenBank/DDBJ whole genome shotgun (WGS) entry which is preliminary data.</text>
</comment>
<gene>
    <name evidence="1" type="ORF">EHQ18_15875</name>
</gene>
<evidence type="ECO:0000313" key="1">
    <source>
        <dbReference type="EMBL" id="TGK67391.1"/>
    </source>
</evidence>
<sequence>MIKKFPIFLFPLLLFNCVTLNRWMQFKHDEILPELNGSTILLKVQGFGYSDKQYENRISESIKKIASTSKNIKFAKSENEKYDYTLEVTFQIHPEIVRRLSPTTSNGISKRYTGIYAPKSEFQYTLYSINNKNPIFIYSDSIYATFKPVGEKYLIMDTNSLANRMGIYFGLITSNLSKSNGELANEYENILDNSAIEVTKNEKNLILSYNKNPDFTKFNEINITEMIFDENLDTINSSFEIKGKRINTKIRQGLEIVLLKKYNNMIVIDIGYIDLENRLQIFERKIFFNSKLLRITAS</sequence>
<accession>A0A6N4Q9F0</accession>
<dbReference type="EMBL" id="RQFF01000036">
    <property type="protein sequence ID" value="TGK67391.1"/>
    <property type="molecule type" value="Genomic_DNA"/>
</dbReference>